<keyword evidence="1" id="KW-0472">Membrane</keyword>
<proteinExistence type="predicted"/>
<dbReference type="KEGG" id="awo:Awo_c04520"/>
<feature type="transmembrane region" description="Helical" evidence="1">
    <location>
        <begin position="118"/>
        <end position="137"/>
    </location>
</feature>
<keyword evidence="1 2" id="KW-0812">Transmembrane</keyword>
<evidence type="ECO:0000256" key="1">
    <source>
        <dbReference type="SAM" id="Phobius"/>
    </source>
</evidence>
<organism evidence="2 3">
    <name type="scientific">Acetobacterium woodii (strain ATCC 29683 / DSM 1030 / JCM 2381 / KCTC 1655 / WB1)</name>
    <dbReference type="NCBI Taxonomy" id="931626"/>
    <lineage>
        <taxon>Bacteria</taxon>
        <taxon>Bacillati</taxon>
        <taxon>Bacillota</taxon>
        <taxon>Clostridia</taxon>
        <taxon>Eubacteriales</taxon>
        <taxon>Eubacteriaceae</taxon>
        <taxon>Acetobacterium</taxon>
    </lineage>
</organism>
<feature type="transmembrane region" description="Helical" evidence="1">
    <location>
        <begin position="52"/>
        <end position="74"/>
    </location>
</feature>
<accession>H6LHS2</accession>
<reference evidence="3" key="1">
    <citation type="submission" date="2011-07" db="EMBL/GenBank/DDBJ databases">
        <title>Complete genome sequence of Acetobacterium woodii.</title>
        <authorList>
            <person name="Poehlein A."/>
            <person name="Schmidt S."/>
            <person name="Kaster A.-K."/>
            <person name="Goenrich M."/>
            <person name="Vollmers J."/>
            <person name="Thuermer A."/>
            <person name="Gottschalk G."/>
            <person name="Thauer R.K."/>
            <person name="Daniel R."/>
            <person name="Mueller V."/>
        </authorList>
    </citation>
    <scope>NUCLEOTIDE SEQUENCE [LARGE SCALE GENOMIC DNA]</scope>
    <source>
        <strain evidence="3">ATCC 29683 / DSM 1030 / JCM 2381 / KCTC 1655 / WB1</strain>
    </source>
</reference>
<protein>
    <submittedName>
        <fullName evidence="2">Putative transmembrane protein</fullName>
    </submittedName>
</protein>
<dbReference type="RefSeq" id="WP_014354854.1">
    <property type="nucleotide sequence ID" value="NC_016894.1"/>
</dbReference>
<evidence type="ECO:0000313" key="2">
    <source>
        <dbReference type="EMBL" id="AFA47251.1"/>
    </source>
</evidence>
<keyword evidence="3" id="KW-1185">Reference proteome</keyword>
<keyword evidence="1" id="KW-1133">Transmembrane helix</keyword>
<reference evidence="2 3" key="2">
    <citation type="journal article" date="2012" name="PLoS ONE">
        <title>An ancient pathway combining carbon dioxide fixation with the generation and utilization of a sodium ion gradient for ATP synthesis.</title>
        <authorList>
            <person name="Poehlein A."/>
            <person name="Schmidt S."/>
            <person name="Kaster A.K."/>
            <person name="Goenrich M."/>
            <person name="Vollmers J."/>
            <person name="Thurmer A."/>
            <person name="Bertsch J."/>
            <person name="Schuchmann K."/>
            <person name="Voigt B."/>
            <person name="Hecker M."/>
            <person name="Daniel R."/>
            <person name="Thauer R.K."/>
            <person name="Gottschalk G."/>
            <person name="Muller V."/>
        </authorList>
    </citation>
    <scope>NUCLEOTIDE SEQUENCE [LARGE SCALE GENOMIC DNA]</scope>
    <source>
        <strain evidence="3">ATCC 29683 / DSM 1030 / JCM 2381 / KCTC 1655 / WB1</strain>
    </source>
</reference>
<dbReference type="EMBL" id="CP002987">
    <property type="protein sequence ID" value="AFA47251.1"/>
    <property type="molecule type" value="Genomic_DNA"/>
</dbReference>
<name>H6LHS2_ACEWD</name>
<dbReference type="Proteomes" id="UP000007177">
    <property type="component" value="Chromosome"/>
</dbReference>
<feature type="transmembrane region" description="Helical" evidence="1">
    <location>
        <begin position="143"/>
        <end position="162"/>
    </location>
</feature>
<feature type="transmembrane region" description="Helical" evidence="1">
    <location>
        <begin position="27"/>
        <end position="46"/>
    </location>
</feature>
<feature type="transmembrane region" description="Helical" evidence="1">
    <location>
        <begin position="183"/>
        <end position="208"/>
    </location>
</feature>
<gene>
    <name evidence="2" type="ordered locus">Awo_c04520</name>
</gene>
<dbReference type="AlphaFoldDB" id="H6LHS2"/>
<dbReference type="HOGENOM" id="CLU_1237991_0_0_9"/>
<evidence type="ECO:0000313" key="3">
    <source>
        <dbReference type="Proteomes" id="UP000007177"/>
    </source>
</evidence>
<sequence>MKSVNEINKKNKDRINKKMKTRRTDEFIKFIPGFVVASVLLLPQIISHEESFWSDVLPLVFLLLTEIIYCYFVGLNEKFYENHRIIKKNKRKGREINIKDYGVTFIDESVGRVAVKSIVAIILLLAIAIICSIKHISLSTSDTVAILSIFFTTIFFELIWQDGIRKGISDLRNVLKYKKNKSVFSNVIELLKNVIFVGLIIFSTIYSINEAITDYISLIELFI</sequence>